<organism evidence="2 3">
    <name type="scientific">Saccharothrix saharensis</name>
    <dbReference type="NCBI Taxonomy" id="571190"/>
    <lineage>
        <taxon>Bacteria</taxon>
        <taxon>Bacillati</taxon>
        <taxon>Actinomycetota</taxon>
        <taxon>Actinomycetes</taxon>
        <taxon>Pseudonocardiales</taxon>
        <taxon>Pseudonocardiaceae</taxon>
        <taxon>Saccharothrix</taxon>
    </lineage>
</organism>
<gene>
    <name evidence="2" type="ORF">FHX81_3362</name>
</gene>
<evidence type="ECO:0000313" key="3">
    <source>
        <dbReference type="Proteomes" id="UP000316628"/>
    </source>
</evidence>
<comment type="caution">
    <text evidence="2">The sequence shown here is derived from an EMBL/GenBank/DDBJ whole genome shotgun (WGS) entry which is preliminary data.</text>
</comment>
<reference evidence="2 3" key="1">
    <citation type="submission" date="2019-06" db="EMBL/GenBank/DDBJ databases">
        <title>Sequencing the genomes of 1000 actinobacteria strains.</title>
        <authorList>
            <person name="Klenk H.-P."/>
        </authorList>
    </citation>
    <scope>NUCLEOTIDE SEQUENCE [LARGE SCALE GENOMIC DNA]</scope>
    <source>
        <strain evidence="2 3">DSM 45456</strain>
    </source>
</reference>
<evidence type="ECO:0000256" key="1">
    <source>
        <dbReference type="SAM" id="MobiDB-lite"/>
    </source>
</evidence>
<protein>
    <submittedName>
        <fullName evidence="2">Uncharacterized protein</fullName>
    </submittedName>
</protein>
<dbReference type="Proteomes" id="UP000316628">
    <property type="component" value="Unassembled WGS sequence"/>
</dbReference>
<evidence type="ECO:0000313" key="2">
    <source>
        <dbReference type="EMBL" id="TQM81002.1"/>
    </source>
</evidence>
<accession>A0A543JDW6</accession>
<dbReference type="EMBL" id="VFPP01000001">
    <property type="protein sequence ID" value="TQM81002.1"/>
    <property type="molecule type" value="Genomic_DNA"/>
</dbReference>
<sequence>MAGRRAAQQACGSPVKAERGPEGFLDTAIQVAAARDCGRQAFGWRASDGIAGSSNSMVRSVPADGIPVGLGYEWAGWTARSVARWGCGSAAVARPCSAADHRDPARRRRRDHAKAAAWWVPVPPVADASGERWRGERCAGVGAGLPRRGRGRERPAVCRPRPRPGGEDRGLGGVGQVGGSAALRTVGGSSGCASSRGEERRMRALRSTRDAPMSGGDSRRVRVSGSEVDEHPESSGRCAVRPTPVVPARHGPVVDRAVSGATDMSKVGDLVVAPGAASGDGLGDVGVPWISG</sequence>
<name>A0A543JDW6_9PSEU</name>
<keyword evidence="3" id="KW-1185">Reference proteome</keyword>
<proteinExistence type="predicted"/>
<feature type="region of interest" description="Disordered" evidence="1">
    <location>
        <begin position="144"/>
        <end position="247"/>
    </location>
</feature>
<dbReference type="AlphaFoldDB" id="A0A543JDW6"/>